<protein>
    <submittedName>
        <fullName evidence="2">Uncharacterized protein</fullName>
    </submittedName>
</protein>
<dbReference type="AlphaFoldDB" id="A0A9P8QBE0"/>
<reference evidence="2" key="1">
    <citation type="journal article" date="2021" name="Open Biol.">
        <title>Shared evolutionary footprints suggest mitochondrial oxidative damage underlies multiple complex I losses in fungi.</title>
        <authorList>
            <person name="Schikora-Tamarit M.A."/>
            <person name="Marcet-Houben M."/>
            <person name="Nosek J."/>
            <person name="Gabaldon T."/>
        </authorList>
    </citation>
    <scope>NUCLEOTIDE SEQUENCE</scope>
    <source>
        <strain evidence="2">CBS2887</strain>
    </source>
</reference>
<organism evidence="2 3">
    <name type="scientific">Wickerhamomyces pijperi</name>
    <name type="common">Yeast</name>
    <name type="synonym">Pichia pijperi</name>
    <dbReference type="NCBI Taxonomy" id="599730"/>
    <lineage>
        <taxon>Eukaryota</taxon>
        <taxon>Fungi</taxon>
        <taxon>Dikarya</taxon>
        <taxon>Ascomycota</taxon>
        <taxon>Saccharomycotina</taxon>
        <taxon>Saccharomycetes</taxon>
        <taxon>Phaffomycetales</taxon>
        <taxon>Wickerhamomycetaceae</taxon>
        <taxon>Wickerhamomyces</taxon>
    </lineage>
</organism>
<feature type="non-terminal residue" evidence="2">
    <location>
        <position position="464"/>
    </location>
</feature>
<reference evidence="2" key="2">
    <citation type="submission" date="2021-01" db="EMBL/GenBank/DDBJ databases">
        <authorList>
            <person name="Schikora-Tamarit M.A."/>
        </authorList>
    </citation>
    <scope>NUCLEOTIDE SEQUENCE</scope>
    <source>
        <strain evidence="2">CBS2887</strain>
    </source>
</reference>
<feature type="compositionally biased region" description="Polar residues" evidence="1">
    <location>
        <begin position="1"/>
        <end position="14"/>
    </location>
</feature>
<feature type="region of interest" description="Disordered" evidence="1">
    <location>
        <begin position="404"/>
        <end position="431"/>
    </location>
</feature>
<name>A0A9P8QBE0_WICPI</name>
<feature type="compositionally biased region" description="Low complexity" evidence="1">
    <location>
        <begin position="34"/>
        <end position="44"/>
    </location>
</feature>
<gene>
    <name evidence="2" type="ORF">WICPIJ_002574</name>
</gene>
<evidence type="ECO:0000256" key="1">
    <source>
        <dbReference type="SAM" id="MobiDB-lite"/>
    </source>
</evidence>
<feature type="region of interest" description="Disordered" evidence="1">
    <location>
        <begin position="1"/>
        <end position="161"/>
    </location>
</feature>
<evidence type="ECO:0000313" key="2">
    <source>
        <dbReference type="EMBL" id="KAH3686395.1"/>
    </source>
</evidence>
<feature type="compositionally biased region" description="Polar residues" evidence="1">
    <location>
        <begin position="414"/>
        <end position="425"/>
    </location>
</feature>
<feature type="compositionally biased region" description="Polar residues" evidence="1">
    <location>
        <begin position="85"/>
        <end position="101"/>
    </location>
</feature>
<sequence length="464" mass="52274">MKNQGEPQIQNHVASSVRKPDLPPTTSQMKDENNTNSSENHNSSQKSDNLGVQEGGRFDPEYINNRHHLPSILTSSHLDEDDGQTRLSSNSEIPSFAATSSHRIEEEPSPKNTSTNLNIGRDEQQTSHQANGDENGFATDASIQGGFTEPAGQTPDHRPLPTNLADIDDVNEMPTWLKKLSIFQNYSFNNDANSNRWKDIKQAFNKKFRKDSQMPSQGQRREHIFPESEAQARMRASNLITSLLAGSPAALFAGVSFTMDEHNDRRAPLLLSLLGLEVKEISTTRGHHKKFQIELEYGVGDNRLKWAVVKDLRALISLHSKLRVSLFQFKNLRGTRTVDLPKFPKFKEDSEEKQGATLNDKYLSERNQEPQSPPRNNFQSFQDEHRNIETPENATESLIDDALNSTRGADDDASMSNHSATTTNDGNGGFRNRLQSIISRVSYNGSHEGLNEQDYFEQNEVFRR</sequence>
<evidence type="ECO:0000313" key="3">
    <source>
        <dbReference type="Proteomes" id="UP000774326"/>
    </source>
</evidence>
<keyword evidence="3" id="KW-1185">Reference proteome</keyword>
<accession>A0A9P8QBE0</accession>
<dbReference type="Proteomes" id="UP000774326">
    <property type="component" value="Unassembled WGS sequence"/>
</dbReference>
<dbReference type="EMBL" id="JAEUBG010001443">
    <property type="protein sequence ID" value="KAH3686395.1"/>
    <property type="molecule type" value="Genomic_DNA"/>
</dbReference>
<comment type="caution">
    <text evidence="2">The sequence shown here is derived from an EMBL/GenBank/DDBJ whole genome shotgun (WGS) entry which is preliminary data.</text>
</comment>
<proteinExistence type="predicted"/>